<feature type="region of interest" description="Disordered" evidence="1">
    <location>
        <begin position="1"/>
        <end position="23"/>
    </location>
</feature>
<evidence type="ECO:0000313" key="2">
    <source>
        <dbReference type="EMBL" id="GIJ64623.1"/>
    </source>
</evidence>
<feature type="compositionally biased region" description="Basic and acidic residues" evidence="1">
    <location>
        <begin position="63"/>
        <end position="81"/>
    </location>
</feature>
<dbReference type="EMBL" id="BOPG01000123">
    <property type="protein sequence ID" value="GIJ64623.1"/>
    <property type="molecule type" value="Genomic_DNA"/>
</dbReference>
<keyword evidence="3" id="KW-1185">Reference proteome</keyword>
<dbReference type="Proteomes" id="UP000612585">
    <property type="component" value="Unassembled WGS sequence"/>
</dbReference>
<proteinExistence type="predicted"/>
<organism evidence="2 3">
    <name type="scientific">Virgisporangium aurantiacum</name>
    <dbReference type="NCBI Taxonomy" id="175570"/>
    <lineage>
        <taxon>Bacteria</taxon>
        <taxon>Bacillati</taxon>
        <taxon>Actinomycetota</taxon>
        <taxon>Actinomycetes</taxon>
        <taxon>Micromonosporales</taxon>
        <taxon>Micromonosporaceae</taxon>
        <taxon>Virgisporangium</taxon>
    </lineage>
</organism>
<gene>
    <name evidence="2" type="ORF">Vau01_121390</name>
</gene>
<sequence>MVARAQLGAVGEDRGHHRHVGRREAQVLPRHHVRVGPRREAPVQLDRVDVQLAQELPQPLVAEGERRREREPLPGEQRERLGAAALREPAGEDLVDDVEVRQVGVAVAEVAQDLGDVRPALAEARGARGLVGEPDQVGEIGRR</sequence>
<name>A0A8J3ZKT0_9ACTN</name>
<dbReference type="AlphaFoldDB" id="A0A8J3ZKT0"/>
<protein>
    <submittedName>
        <fullName evidence="2">Uncharacterized protein</fullName>
    </submittedName>
</protein>
<comment type="caution">
    <text evidence="2">The sequence shown here is derived from an EMBL/GenBank/DDBJ whole genome shotgun (WGS) entry which is preliminary data.</text>
</comment>
<feature type="region of interest" description="Disordered" evidence="1">
    <location>
        <begin position="56"/>
        <end position="88"/>
    </location>
</feature>
<accession>A0A8J3ZKT0</accession>
<evidence type="ECO:0000256" key="1">
    <source>
        <dbReference type="SAM" id="MobiDB-lite"/>
    </source>
</evidence>
<reference evidence="2" key="1">
    <citation type="submission" date="2021-01" db="EMBL/GenBank/DDBJ databases">
        <title>Whole genome shotgun sequence of Virgisporangium aurantiacum NBRC 16421.</title>
        <authorList>
            <person name="Komaki H."/>
            <person name="Tamura T."/>
        </authorList>
    </citation>
    <scope>NUCLEOTIDE SEQUENCE</scope>
    <source>
        <strain evidence="2">NBRC 16421</strain>
    </source>
</reference>
<evidence type="ECO:0000313" key="3">
    <source>
        <dbReference type="Proteomes" id="UP000612585"/>
    </source>
</evidence>